<organism evidence="2 3">
    <name type="scientific">Senna tora</name>
    <dbReference type="NCBI Taxonomy" id="362788"/>
    <lineage>
        <taxon>Eukaryota</taxon>
        <taxon>Viridiplantae</taxon>
        <taxon>Streptophyta</taxon>
        <taxon>Embryophyta</taxon>
        <taxon>Tracheophyta</taxon>
        <taxon>Spermatophyta</taxon>
        <taxon>Magnoliopsida</taxon>
        <taxon>eudicotyledons</taxon>
        <taxon>Gunneridae</taxon>
        <taxon>Pentapetalae</taxon>
        <taxon>rosids</taxon>
        <taxon>fabids</taxon>
        <taxon>Fabales</taxon>
        <taxon>Fabaceae</taxon>
        <taxon>Caesalpinioideae</taxon>
        <taxon>Cassia clade</taxon>
        <taxon>Senna</taxon>
    </lineage>
</organism>
<evidence type="ECO:0000313" key="3">
    <source>
        <dbReference type="Proteomes" id="UP000634136"/>
    </source>
</evidence>
<dbReference type="AlphaFoldDB" id="A0A834SFE6"/>
<accession>A0A834SFE6</accession>
<gene>
    <name evidence="2" type="ORF">G2W53_040484</name>
</gene>
<feature type="compositionally biased region" description="Basic and acidic residues" evidence="1">
    <location>
        <begin position="215"/>
        <end position="229"/>
    </location>
</feature>
<name>A0A834SFE6_9FABA</name>
<dbReference type="Proteomes" id="UP000634136">
    <property type="component" value="Unassembled WGS sequence"/>
</dbReference>
<sequence length="244" mass="28751">MGSKSFYFWNPLFNKYVRHTPKHFSFDFSTCLGFGYDSRTNHFKLLQVNSFVAKLYTISSIGNANRWRIYKIAPPQIHGSLDDKFSSAYVNERLHCDVPFTIWAMKDYGEEKSWIPLHEIRLHSSPKAFRFQVVGWKNEGKLWGFKDTSRPRLHVFDHKTKTFCKGKKFPHYSVFRATYTESLAFMDVEDEKGCSFPRGARWQRHVVDATWQEQDDTRTMNLEEERPNDDNEEGENECMNESSG</sequence>
<protein>
    <submittedName>
        <fullName evidence="2">F-box/kelch-repeat protein</fullName>
    </submittedName>
</protein>
<feature type="region of interest" description="Disordered" evidence="1">
    <location>
        <begin position="214"/>
        <end position="244"/>
    </location>
</feature>
<reference evidence="2" key="1">
    <citation type="submission" date="2020-09" db="EMBL/GenBank/DDBJ databases">
        <title>Genome-Enabled Discovery of Anthraquinone Biosynthesis in Senna tora.</title>
        <authorList>
            <person name="Kang S.-H."/>
            <person name="Pandey R.P."/>
            <person name="Lee C.-M."/>
            <person name="Sim J.-S."/>
            <person name="Jeong J.-T."/>
            <person name="Choi B.-S."/>
            <person name="Jung M."/>
            <person name="Ginzburg D."/>
            <person name="Zhao K."/>
            <person name="Won S.Y."/>
            <person name="Oh T.-J."/>
            <person name="Yu Y."/>
            <person name="Kim N.-H."/>
            <person name="Lee O.R."/>
            <person name="Lee T.-H."/>
            <person name="Bashyal P."/>
            <person name="Kim T.-S."/>
            <person name="Lee W.-H."/>
            <person name="Kawkins C."/>
            <person name="Kim C.-K."/>
            <person name="Kim J.S."/>
            <person name="Ahn B.O."/>
            <person name="Rhee S.Y."/>
            <person name="Sohng J.K."/>
        </authorList>
    </citation>
    <scope>NUCLEOTIDE SEQUENCE</scope>
    <source>
        <tissue evidence="2">Leaf</tissue>
    </source>
</reference>
<keyword evidence="3" id="KW-1185">Reference proteome</keyword>
<evidence type="ECO:0000313" key="2">
    <source>
        <dbReference type="EMBL" id="KAF7801373.1"/>
    </source>
</evidence>
<comment type="caution">
    <text evidence="2">The sequence shown here is derived from an EMBL/GenBank/DDBJ whole genome shotgun (WGS) entry which is preliminary data.</text>
</comment>
<proteinExistence type="predicted"/>
<dbReference type="EMBL" id="JAAIUW010000013">
    <property type="protein sequence ID" value="KAF7801373.1"/>
    <property type="molecule type" value="Genomic_DNA"/>
</dbReference>
<evidence type="ECO:0000256" key="1">
    <source>
        <dbReference type="SAM" id="MobiDB-lite"/>
    </source>
</evidence>
<dbReference type="OrthoDB" id="1062474at2759"/>